<evidence type="ECO:0000313" key="1">
    <source>
        <dbReference type="EMBL" id="RII42907.1"/>
    </source>
</evidence>
<gene>
    <name evidence="1" type="ORF">DWB68_05045</name>
</gene>
<dbReference type="Proteomes" id="UP000265419">
    <property type="component" value="Unassembled WGS sequence"/>
</dbReference>
<organism evidence="1 2">
    <name type="scientific">Galactobacter valiniphilus</name>
    <dbReference type="NCBI Taxonomy" id="2676122"/>
    <lineage>
        <taxon>Bacteria</taxon>
        <taxon>Bacillati</taxon>
        <taxon>Actinomycetota</taxon>
        <taxon>Actinomycetes</taxon>
        <taxon>Micrococcales</taxon>
        <taxon>Micrococcaceae</taxon>
        <taxon>Galactobacter</taxon>
    </lineage>
</organism>
<dbReference type="EMBL" id="QQXK01000007">
    <property type="protein sequence ID" value="RII42907.1"/>
    <property type="molecule type" value="Genomic_DNA"/>
</dbReference>
<keyword evidence="2" id="KW-1185">Reference proteome</keyword>
<accession>A0A399JEC8</accession>
<protein>
    <submittedName>
        <fullName evidence="1">Uncharacterized protein</fullName>
    </submittedName>
</protein>
<proteinExistence type="predicted"/>
<dbReference type="AlphaFoldDB" id="A0A399JEC8"/>
<sequence>MAPSPGVSETPDLPQLAARAEACVRAAASAPVLGELAGLYAALAVRLGERLVAERAQLALPPEGRERGTRAEGEADTRLVADRLVDLHDDAARLLGAAPLLGAGQEAFAAWRGQTAALIQASSSLETSLRQAVALGAERLDAAEFAEVRTRAGILEAALRSGGIEAGRALAAAEDALAGGLPAPAAAVSRLAEAQSDTSEALDDAVDHVFLAALERPLGRDKRPGVFARRARREWDAERAARRAALVAFDAANRRWPAASAAADLLDPEAEAGGSLDLVSPASVAHWWAELLAAEPRR</sequence>
<name>A0A399JEC8_9MICC</name>
<evidence type="ECO:0000313" key="2">
    <source>
        <dbReference type="Proteomes" id="UP000265419"/>
    </source>
</evidence>
<reference evidence="1 2" key="1">
    <citation type="submission" date="2018-07" db="EMBL/GenBank/DDBJ databases">
        <title>Arthrobacter sp. nov., isolated from raw cow's milk with high bacterial count.</title>
        <authorList>
            <person name="Hahne J."/>
            <person name="Isele D."/>
            <person name="Lipski A."/>
        </authorList>
    </citation>
    <scope>NUCLEOTIDE SEQUENCE [LARGE SCALE GENOMIC DNA]</scope>
    <source>
        <strain evidence="1 2">JZ R-35</strain>
    </source>
</reference>
<dbReference type="RefSeq" id="WP_119424052.1">
    <property type="nucleotide sequence ID" value="NZ_QQXK01000007.1"/>
</dbReference>
<comment type="caution">
    <text evidence="1">The sequence shown here is derived from an EMBL/GenBank/DDBJ whole genome shotgun (WGS) entry which is preliminary data.</text>
</comment>